<proteinExistence type="predicted"/>
<dbReference type="SUPFAM" id="SSF56399">
    <property type="entry name" value="ADP-ribosylation"/>
    <property type="match status" value="1"/>
</dbReference>
<dbReference type="InterPro" id="IPR001357">
    <property type="entry name" value="BRCT_dom"/>
</dbReference>
<evidence type="ECO:0000259" key="4">
    <source>
        <dbReference type="PROSITE" id="PS51059"/>
    </source>
</evidence>
<dbReference type="SMART" id="SM00609">
    <property type="entry name" value="VIT"/>
    <property type="match status" value="1"/>
</dbReference>
<accession>T1IVF9</accession>
<dbReference type="PROSITE" id="PS51059">
    <property type="entry name" value="PARP_CATALYTIC"/>
    <property type="match status" value="1"/>
</dbReference>
<dbReference type="SUPFAM" id="SSF52113">
    <property type="entry name" value="BRCT domain"/>
    <property type="match status" value="1"/>
</dbReference>
<dbReference type="HOGENOM" id="CLU_001437_0_0_1"/>
<evidence type="ECO:0000313" key="6">
    <source>
        <dbReference type="EnsemblMetazoa" id="SMAR005157-PA"/>
    </source>
</evidence>
<dbReference type="Gene3D" id="3.40.50.10190">
    <property type="entry name" value="BRCT domain"/>
    <property type="match status" value="1"/>
</dbReference>
<protein>
    <recommendedName>
        <fullName evidence="1">Poly [ADP-ribose] polymerase</fullName>
        <shortName evidence="1">PARP</shortName>
        <ecNumber evidence="1">2.4.2.-</ecNumber>
    </recommendedName>
</protein>
<feature type="domain" description="BRCT" evidence="2">
    <location>
        <begin position="90"/>
        <end position="186"/>
    </location>
</feature>
<dbReference type="OMA" id="PHKGTMP"/>
<dbReference type="SUPFAM" id="SSF53300">
    <property type="entry name" value="vWA-like"/>
    <property type="match status" value="1"/>
</dbReference>
<dbReference type="SMART" id="SM00327">
    <property type="entry name" value="VWA"/>
    <property type="match status" value="1"/>
</dbReference>
<dbReference type="Pfam" id="PF08487">
    <property type="entry name" value="VIT"/>
    <property type="match status" value="1"/>
</dbReference>
<dbReference type="InterPro" id="IPR002035">
    <property type="entry name" value="VWF_A"/>
</dbReference>
<dbReference type="PANTHER" id="PTHR46530">
    <property type="entry name" value="PROTEIN MONO-ADP-RIBOSYLTRANSFERASE PARP4"/>
    <property type="match status" value="1"/>
</dbReference>
<dbReference type="Proteomes" id="UP000014500">
    <property type="component" value="Unassembled WGS sequence"/>
</dbReference>
<dbReference type="PROSITE" id="PS51468">
    <property type="entry name" value="VIT"/>
    <property type="match status" value="1"/>
</dbReference>
<dbReference type="Pfam" id="PF16589">
    <property type="entry name" value="BRCT_2"/>
    <property type="match status" value="1"/>
</dbReference>
<dbReference type="Pfam" id="PF00644">
    <property type="entry name" value="PARP"/>
    <property type="match status" value="1"/>
</dbReference>
<name>T1IVF9_STRMM</name>
<dbReference type="GO" id="GO:0005737">
    <property type="term" value="C:cytoplasm"/>
    <property type="evidence" value="ECO:0007669"/>
    <property type="project" value="TreeGrafter"/>
</dbReference>
<dbReference type="PROSITE" id="PS50234">
    <property type="entry name" value="VWFA"/>
    <property type="match status" value="1"/>
</dbReference>
<dbReference type="InterPro" id="IPR013694">
    <property type="entry name" value="VIT"/>
</dbReference>
<dbReference type="Pfam" id="PF13768">
    <property type="entry name" value="VWA_3"/>
    <property type="match status" value="1"/>
</dbReference>
<dbReference type="InterPro" id="IPR036420">
    <property type="entry name" value="BRCT_dom_sf"/>
</dbReference>
<dbReference type="Gene3D" id="3.90.228.10">
    <property type="match status" value="1"/>
</dbReference>
<keyword evidence="1" id="KW-0520">NAD</keyword>
<reference evidence="6" key="2">
    <citation type="submission" date="2015-02" db="UniProtKB">
        <authorList>
            <consortium name="EnsemblMetazoa"/>
        </authorList>
    </citation>
    <scope>IDENTIFICATION</scope>
</reference>
<dbReference type="EMBL" id="JH431584">
    <property type="status" value="NOT_ANNOTATED_CDS"/>
    <property type="molecule type" value="Genomic_DNA"/>
</dbReference>
<dbReference type="InterPro" id="IPR036465">
    <property type="entry name" value="vWFA_dom_sf"/>
</dbReference>
<dbReference type="PROSITE" id="PS50172">
    <property type="entry name" value="BRCT"/>
    <property type="match status" value="1"/>
</dbReference>
<dbReference type="eggNOG" id="KOG1037">
    <property type="taxonomic scope" value="Eukaryota"/>
</dbReference>
<dbReference type="Gene3D" id="3.40.50.410">
    <property type="entry name" value="von Willebrand factor, type A domain"/>
    <property type="match status" value="1"/>
</dbReference>
<dbReference type="PhylomeDB" id="T1IVF9"/>
<evidence type="ECO:0000259" key="3">
    <source>
        <dbReference type="PROSITE" id="PS50234"/>
    </source>
</evidence>
<dbReference type="SMART" id="SM00292">
    <property type="entry name" value="BRCT"/>
    <property type="match status" value="1"/>
</dbReference>
<keyword evidence="7" id="KW-1185">Reference proteome</keyword>
<feature type="domain" description="VIT" evidence="5">
    <location>
        <begin position="623"/>
        <end position="751"/>
    </location>
</feature>
<dbReference type="GO" id="GO:0003950">
    <property type="term" value="F:NAD+ poly-ADP-ribosyltransferase activity"/>
    <property type="evidence" value="ECO:0007669"/>
    <property type="project" value="UniProtKB-UniRule"/>
</dbReference>
<dbReference type="STRING" id="126957.T1IVF9"/>
<sequence>MYIAKFDEEKLTVINATNSTCQLWPRSMEKWSFSKAKAKLLDQPPAGSKNKRLKKILRHSGCFLLIQLLSAIAIEITGSNKEKVRANMTILSDVFQGKQFVLDFAATANVKSKNNLREKITKHNGVISYIVTKNSDYVVVLSQSADEFESFKTTTANKYNIPVVKEDFIDACLDNGQLLDCTEYLRKKTAAEDQPVSWLEKGKIQLNQNTFEKTNKTKERSYLPSISGSKECRYFPTSDVALNTYTNLWKQFSKPPHSMKKKTRFPEVCSFHLGSDQLAAREWFTCAVPFDSGTQHFVNLIWNEAEKKLEEELSCDWKDISSDQIEKAAGYLLDIDKTAENLTTTYFKEISRCGFQSLKNNRKKVLEEFNIVQLIRDRKNLSELSASKNTEYESKYRALRCGIEYVETGSSDYKKIQKIIAEPNILIKNAYRTNRAEEDEAYRNDIGNDQMLFHGTSYSNIVSILSRGLLLPRSNGDSNEDTGLDLGLGLYFASDVDSLLKYAIPSDVSGTRLLLIHQVALGMTYETCEKMPHLKKPPQGFDSVHGAKGDGSHFDKDEFVIYDQKQQRISYVVEFQLKGDEVSITPAEVYAKEEKMKSGEIEEQDGEVAFVDVDDILHASQAEMKMGLQPVKGEGKVVLKNVSIHGKLFDLAAQVIVLQEYSNETSNAIEAKYYFPVDEMAAVCNFEAFLNGRHVIGRVDEKEKALKDYRLAVSAGKSALLMDQISPDLFSISVGNIQPKSTVLIKITYVTELDLEGDSISFRLPAAVCSHRTEKCDVAAVNISEVKTSLELSLEMPYDIRCVTSSTHHIKVKKTDTVATVKMAENQQFDERGFQLLITLREIHCPRMWTEEDEEKGTQACMLTFYPEFETGEMQGIKSQVVLILDASNSMQNAFASAQKLALLCLRNLSHQCAFNVVSFGSTYEELFPDCLSYNLEMVEEAKHFISKLKPTKGDSFAKSIFRSNFLLGPSPDITRNVLFISDGHLNDNCEILLDSIRSNCVQNGSARIFTLAVGASPNRHLMKSLAKLGAGDFETFDVRAAKSSWMDKIERLMRKVEMPVLTDIFVEWQIFDENKKSTLIQAPRNIMTLFNGSRLIVYGILKDASTLMAVLKARVPGGREMSTVVSSYESSKSRGKIIHRLAVRALVRDWESGALDADRTEHESAKRSLKSTLVELGKSYSIVTPFTSFVAIDENDSSSVGRLQISFQELAQKESVDELTYLLYDDQNEEKRNEPIKTFALDVVDNLPSVQTLCSQNAQFAQCLSSTPAKSFMRTEGMFERVPMYGGGGPRAAPKPAPTFGDITVPMYGGGGPRAAPKPAPMFSDITVPMYGGGGGPRAAPKPAPTFSDITALKFVNSFAMSASSPPRTPYFGGGPINHLHKSPTFRAVNSFAMPPPPLPVGGGSLFSMPAPVFGGNHTSAPAFSLGSQRANPIKMSSPTLFRQHFASPIAKCASNFDSVQAQSVEATTRGAVFASDTQSNK</sequence>
<feature type="domain" description="PARP catalytic" evidence="4">
    <location>
        <begin position="390"/>
        <end position="584"/>
    </location>
</feature>
<evidence type="ECO:0000256" key="1">
    <source>
        <dbReference type="RuleBase" id="RU362114"/>
    </source>
</evidence>
<evidence type="ECO:0000259" key="2">
    <source>
        <dbReference type="PROSITE" id="PS50172"/>
    </source>
</evidence>
<reference evidence="7" key="1">
    <citation type="submission" date="2011-05" db="EMBL/GenBank/DDBJ databases">
        <authorList>
            <person name="Richards S.R."/>
            <person name="Qu J."/>
            <person name="Jiang H."/>
            <person name="Jhangiani S.N."/>
            <person name="Agravi P."/>
            <person name="Goodspeed R."/>
            <person name="Gross S."/>
            <person name="Mandapat C."/>
            <person name="Jackson L."/>
            <person name="Mathew T."/>
            <person name="Pu L."/>
            <person name="Thornton R."/>
            <person name="Saada N."/>
            <person name="Wilczek-Boney K.B."/>
            <person name="Lee S."/>
            <person name="Kovar C."/>
            <person name="Wu Y."/>
            <person name="Scherer S.E."/>
            <person name="Worley K.C."/>
            <person name="Muzny D.M."/>
            <person name="Gibbs R."/>
        </authorList>
    </citation>
    <scope>NUCLEOTIDE SEQUENCE</scope>
    <source>
        <strain evidence="7">Brora</strain>
    </source>
</reference>
<dbReference type="InterPro" id="IPR012317">
    <property type="entry name" value="Poly(ADP-ribose)pol_cat_dom"/>
</dbReference>
<dbReference type="GO" id="GO:0032991">
    <property type="term" value="C:protein-containing complex"/>
    <property type="evidence" value="ECO:0007669"/>
    <property type="project" value="UniProtKB-ARBA"/>
</dbReference>
<keyword evidence="1" id="KW-0808">Transferase</keyword>
<feature type="domain" description="VWFA" evidence="3">
    <location>
        <begin position="880"/>
        <end position="1057"/>
    </location>
</feature>
<keyword evidence="1" id="KW-0328">Glycosyltransferase</keyword>
<evidence type="ECO:0000313" key="7">
    <source>
        <dbReference type="Proteomes" id="UP000014500"/>
    </source>
</evidence>
<organism evidence="6 7">
    <name type="scientific">Strigamia maritima</name>
    <name type="common">European centipede</name>
    <name type="synonym">Geophilus maritimus</name>
    <dbReference type="NCBI Taxonomy" id="126957"/>
    <lineage>
        <taxon>Eukaryota</taxon>
        <taxon>Metazoa</taxon>
        <taxon>Ecdysozoa</taxon>
        <taxon>Arthropoda</taxon>
        <taxon>Myriapoda</taxon>
        <taxon>Chilopoda</taxon>
        <taxon>Pleurostigmophora</taxon>
        <taxon>Geophilomorpha</taxon>
        <taxon>Linotaeniidae</taxon>
        <taxon>Strigamia</taxon>
    </lineage>
</organism>
<dbReference type="InterPro" id="IPR031273">
    <property type="entry name" value="PARP4"/>
</dbReference>
<dbReference type="EC" id="2.4.2.-" evidence="1"/>
<dbReference type="EnsemblMetazoa" id="SMAR005157-RA">
    <property type="protein sequence ID" value="SMAR005157-PA"/>
    <property type="gene ID" value="SMAR005157"/>
</dbReference>
<evidence type="ECO:0000259" key="5">
    <source>
        <dbReference type="PROSITE" id="PS51468"/>
    </source>
</evidence>
<dbReference type="PANTHER" id="PTHR46530:SF1">
    <property type="entry name" value="PROTEIN MONO-ADP-RIBOSYLTRANSFERASE PARP4"/>
    <property type="match status" value="1"/>
</dbReference>